<dbReference type="EMBL" id="PCZS01000001">
    <property type="protein sequence ID" value="REB70428.1"/>
    <property type="molecule type" value="Genomic_DNA"/>
</dbReference>
<reference evidence="1 2" key="1">
    <citation type="submission" date="2017-09" db="EMBL/GenBank/DDBJ databases">
        <authorList>
            <person name="Bumgarner R.E."/>
        </authorList>
    </citation>
    <scope>NUCLEOTIDE SEQUENCE [LARGE SCALE GENOMIC DNA]</scope>
    <source>
        <strain evidence="1 2">T34998</strain>
    </source>
</reference>
<gene>
    <name evidence="1" type="ORF">CP880_01105</name>
</gene>
<evidence type="ECO:0000313" key="1">
    <source>
        <dbReference type="EMBL" id="REB70428.1"/>
    </source>
</evidence>
<protein>
    <submittedName>
        <fullName evidence="1">Uncharacterized protein</fullName>
    </submittedName>
</protein>
<dbReference type="RefSeq" id="WP_042842644.1">
    <property type="nucleotide sequence ID" value="NZ_JARJNT010000001.1"/>
</dbReference>
<sequence>MSSTRTASALPTHKARTLAIAGDFGSGLVAFLRPGESVGGVAVLVDSGAVGAQLGFGSGVALVGRSISA</sequence>
<dbReference type="Proteomes" id="UP000256324">
    <property type="component" value="Unassembled WGS sequence"/>
</dbReference>
<keyword evidence="2" id="KW-1185">Reference proteome</keyword>
<organism evidence="1 2">
    <name type="scientific">Cutibacterium namnetense</name>
    <dbReference type="NCBI Taxonomy" id="1574624"/>
    <lineage>
        <taxon>Bacteria</taxon>
        <taxon>Bacillati</taxon>
        <taxon>Actinomycetota</taxon>
        <taxon>Actinomycetes</taxon>
        <taxon>Propionibacteriales</taxon>
        <taxon>Propionibacteriaceae</taxon>
        <taxon>Cutibacterium</taxon>
    </lineage>
</organism>
<name>A0ABX9IBY2_9ACTN</name>
<evidence type="ECO:0000313" key="2">
    <source>
        <dbReference type="Proteomes" id="UP000256324"/>
    </source>
</evidence>
<comment type="caution">
    <text evidence="1">The sequence shown here is derived from an EMBL/GenBank/DDBJ whole genome shotgun (WGS) entry which is preliminary data.</text>
</comment>
<accession>A0ABX9IBY2</accession>
<proteinExistence type="predicted"/>